<dbReference type="InterPro" id="IPR038727">
    <property type="entry name" value="NadR/Ttd14_AAA_dom"/>
</dbReference>
<name>A0A923S471_9BURK</name>
<dbReference type="Gene3D" id="3.40.50.620">
    <property type="entry name" value="HUPs"/>
    <property type="match status" value="1"/>
</dbReference>
<feature type="domain" description="NadR/Ttd14 AAA" evidence="1">
    <location>
        <begin position="160"/>
        <end position="342"/>
    </location>
</feature>
<dbReference type="NCBIfam" id="TIGR00125">
    <property type="entry name" value="cyt_tran_rel"/>
    <property type="match status" value="1"/>
</dbReference>
<protein>
    <submittedName>
        <fullName evidence="2">AAA family ATPase</fullName>
    </submittedName>
</protein>
<evidence type="ECO:0000259" key="1">
    <source>
        <dbReference type="Pfam" id="PF13521"/>
    </source>
</evidence>
<dbReference type="EMBL" id="JACORU010000001">
    <property type="protein sequence ID" value="MBC5763822.1"/>
    <property type="molecule type" value="Genomic_DNA"/>
</dbReference>
<dbReference type="Gene3D" id="3.40.50.300">
    <property type="entry name" value="P-loop containing nucleotide triphosphate hydrolases"/>
    <property type="match status" value="1"/>
</dbReference>
<dbReference type="InterPro" id="IPR052735">
    <property type="entry name" value="NAD_biosynth-regulator"/>
</dbReference>
<dbReference type="Pfam" id="PF13521">
    <property type="entry name" value="AAA_28"/>
    <property type="match status" value="1"/>
</dbReference>
<keyword evidence="3" id="KW-1185">Reference proteome</keyword>
<dbReference type="InterPro" id="IPR027417">
    <property type="entry name" value="P-loop_NTPase"/>
</dbReference>
<dbReference type="PANTHER" id="PTHR37512">
    <property type="entry name" value="TRIFUNCTIONAL NAD BIOSYNTHESIS/REGULATOR PROTEIN NADR"/>
    <property type="match status" value="1"/>
</dbReference>
<proteinExistence type="predicted"/>
<accession>A0A923S471</accession>
<reference evidence="2" key="1">
    <citation type="submission" date="2020-08" db="EMBL/GenBank/DDBJ databases">
        <title>Ramlibacter sp. GTP1 16S ribosomal RNA gene genome sequencing and assembly.</title>
        <authorList>
            <person name="Kang M."/>
        </authorList>
    </citation>
    <scope>NUCLEOTIDE SEQUENCE</scope>
    <source>
        <strain evidence="2">GTP1</strain>
    </source>
</reference>
<dbReference type="PANTHER" id="PTHR37512:SF1">
    <property type="entry name" value="NADR_TTD14 AAA DOMAIN-CONTAINING PROTEIN"/>
    <property type="match status" value="1"/>
</dbReference>
<dbReference type="AlphaFoldDB" id="A0A923S471"/>
<sequence>MKHGLVIGKFYPPHAGHHLLVQTAAACCERVTVVVMAATCESIPLQQRVGWMRDAHARSANVAVTGITDDVPMDLHSDTVWSQHVALMRAALAWIGAPPVTAVFTSEPYGQELARRFNATAVTLDTARTLVPVSATRIRADLPGHWGFLAAPVRRSLAVRVVVVGAESTGTTTLSRALQSSLRSRGGAFTETGWVGEYGREYSVHKFARATAQAQLAGEVPPRFEQLAWRSEEFVDIAREQLRRQREAAAQGGPVLVCDTDAFATAIWHERYMGSRDPHVERIAAEEPGDLYLVTHDRGVPFEQDGLRDGESIRGWMTACFLERLAEKGLPHAVLEGSPQQRLETALGHVDALMERSWRFAPPLA</sequence>
<dbReference type="RefSeq" id="WP_187080244.1">
    <property type="nucleotide sequence ID" value="NZ_JACORU010000001.1"/>
</dbReference>
<dbReference type="Proteomes" id="UP000596827">
    <property type="component" value="Unassembled WGS sequence"/>
</dbReference>
<evidence type="ECO:0000313" key="3">
    <source>
        <dbReference type="Proteomes" id="UP000596827"/>
    </source>
</evidence>
<gene>
    <name evidence="2" type="ORF">H8R02_05135</name>
</gene>
<evidence type="ECO:0000313" key="2">
    <source>
        <dbReference type="EMBL" id="MBC5763822.1"/>
    </source>
</evidence>
<dbReference type="InterPro" id="IPR004821">
    <property type="entry name" value="Cyt_trans-like"/>
</dbReference>
<dbReference type="GO" id="GO:0003824">
    <property type="term" value="F:catalytic activity"/>
    <property type="evidence" value="ECO:0007669"/>
    <property type="project" value="InterPro"/>
</dbReference>
<organism evidence="2 3">
    <name type="scientific">Ramlibacter albus</name>
    <dbReference type="NCBI Taxonomy" id="2079448"/>
    <lineage>
        <taxon>Bacteria</taxon>
        <taxon>Pseudomonadati</taxon>
        <taxon>Pseudomonadota</taxon>
        <taxon>Betaproteobacteria</taxon>
        <taxon>Burkholderiales</taxon>
        <taxon>Comamonadaceae</taxon>
        <taxon>Ramlibacter</taxon>
    </lineage>
</organism>
<dbReference type="InterPro" id="IPR014729">
    <property type="entry name" value="Rossmann-like_a/b/a_fold"/>
</dbReference>
<dbReference type="SUPFAM" id="SSF52540">
    <property type="entry name" value="P-loop containing nucleoside triphosphate hydrolases"/>
    <property type="match status" value="1"/>
</dbReference>
<dbReference type="SUPFAM" id="SSF52374">
    <property type="entry name" value="Nucleotidylyl transferase"/>
    <property type="match status" value="1"/>
</dbReference>
<dbReference type="PROSITE" id="PS51257">
    <property type="entry name" value="PROKAR_LIPOPROTEIN"/>
    <property type="match status" value="1"/>
</dbReference>
<comment type="caution">
    <text evidence="2">The sequence shown here is derived from an EMBL/GenBank/DDBJ whole genome shotgun (WGS) entry which is preliminary data.</text>
</comment>